<dbReference type="Proteomes" id="UP000422837">
    <property type="component" value="Chromosome"/>
</dbReference>
<reference evidence="4 5" key="1">
    <citation type="submission" date="2018-08" db="EMBL/GenBank/DDBJ databases">
        <title>A genome reference for cultivated species of the human gut microbiota.</title>
        <authorList>
            <person name="Zou Y."/>
            <person name="Xue W."/>
            <person name="Luo G."/>
        </authorList>
    </citation>
    <scope>NUCLEOTIDE SEQUENCE [LARGE SCALE GENOMIC DNA]</scope>
    <source>
        <strain evidence="4 5">AF48-16</strain>
    </source>
</reference>
<dbReference type="Pfam" id="PF20386">
    <property type="entry name" value="DUF6681"/>
    <property type="match status" value="1"/>
</dbReference>
<evidence type="ECO:0000313" key="3">
    <source>
        <dbReference type="EMBL" id="QGN31164.1"/>
    </source>
</evidence>
<keyword evidence="1" id="KW-0472">Membrane</keyword>
<reference evidence="3 6" key="2">
    <citation type="submission" date="2019-11" db="EMBL/GenBank/DDBJ databases">
        <title>Detection and genome characteristic of a blood enterococcus casselifavus isolate from Zhengzhou,china.</title>
        <authorList>
            <person name="Wen P."/>
        </authorList>
    </citation>
    <scope>NUCLEOTIDE SEQUENCE [LARGE SCALE GENOMIC DNA]</scope>
    <source>
        <strain evidence="3 6">EC291</strain>
    </source>
</reference>
<dbReference type="EMBL" id="CP046123">
    <property type="protein sequence ID" value="QGN31164.1"/>
    <property type="molecule type" value="Genomic_DNA"/>
</dbReference>
<evidence type="ECO:0000313" key="7">
    <source>
        <dbReference type="Proteomes" id="UP001253851"/>
    </source>
</evidence>
<dbReference type="Proteomes" id="UP000286288">
    <property type="component" value="Unassembled WGS sequence"/>
</dbReference>
<sequence>MTLILDLINGIHKFLGYLDISPKYLNRAYTILSIIPTAYILRIVYGMFANQNYFQAILYTVGFLVLVYFWVLNIFYYFLNKNMKFDVTQAFVKVLPDEVFNIEGETISTTDIDRLTTEKAVIHFEEDYQLVLANHLQTLIAQEELAIKPSSNGFTIPKNTLYPYYFVKQQGENEYALQIGTSYTEMTKVGTIQWTGKQPLEPVGLFITGGDFIKNDVKYHEPYSLKLYVKKEISEEEPQTSRQAYRRQARK</sequence>
<organism evidence="4 5">
    <name type="scientific">Enterococcus casseliflavus</name>
    <name type="common">Enterococcus flavescens</name>
    <dbReference type="NCBI Taxonomy" id="37734"/>
    <lineage>
        <taxon>Bacteria</taxon>
        <taxon>Bacillati</taxon>
        <taxon>Bacillota</taxon>
        <taxon>Bacilli</taxon>
        <taxon>Lactobacillales</taxon>
        <taxon>Enterococcaceae</taxon>
        <taxon>Enterococcus</taxon>
    </lineage>
</organism>
<evidence type="ECO:0000256" key="1">
    <source>
        <dbReference type="SAM" id="Phobius"/>
    </source>
</evidence>
<evidence type="ECO:0000313" key="2">
    <source>
        <dbReference type="EMBL" id="MDT2983991.1"/>
    </source>
</evidence>
<keyword evidence="1" id="KW-0812">Transmembrane</keyword>
<dbReference type="InterPro" id="IPR046503">
    <property type="entry name" value="DUF6681"/>
</dbReference>
<protein>
    <submittedName>
        <fullName evidence="4">Uncharacterized protein</fullName>
    </submittedName>
</protein>
<evidence type="ECO:0000313" key="4">
    <source>
        <dbReference type="EMBL" id="RHK04094.1"/>
    </source>
</evidence>
<gene>
    <name evidence="4" type="ORF">DW084_16620</name>
    <name evidence="3" type="ORF">GFU50_17335</name>
    <name evidence="2" type="ORF">P7I34_15060</name>
</gene>
<reference evidence="2 7" key="3">
    <citation type="submission" date="2023-03" db="EMBL/GenBank/DDBJ databases">
        <authorList>
            <person name="Shen W."/>
            <person name="Cai J."/>
        </authorList>
    </citation>
    <scope>NUCLEOTIDE SEQUENCE [LARGE SCALE GENOMIC DNA]</scope>
    <source>
        <strain evidence="2 7">B516</strain>
    </source>
</reference>
<dbReference type="OrthoDB" id="2192445at2"/>
<keyword evidence="1" id="KW-1133">Transmembrane helix</keyword>
<dbReference type="AlphaFoldDB" id="A0A1G9DXB7"/>
<dbReference type="EMBL" id="JARQDZ010000011">
    <property type="protein sequence ID" value="MDT2983991.1"/>
    <property type="molecule type" value="Genomic_DNA"/>
</dbReference>
<evidence type="ECO:0000313" key="5">
    <source>
        <dbReference type="Proteomes" id="UP000286288"/>
    </source>
</evidence>
<dbReference type="RefSeq" id="WP_005230266.1">
    <property type="nucleotide sequence ID" value="NZ_CABGJK010000005.1"/>
</dbReference>
<proteinExistence type="predicted"/>
<dbReference type="Proteomes" id="UP001253851">
    <property type="component" value="Unassembled WGS sequence"/>
</dbReference>
<dbReference type="EMBL" id="QRMZ01000030">
    <property type="protein sequence ID" value="RHK04094.1"/>
    <property type="molecule type" value="Genomic_DNA"/>
</dbReference>
<name>A0A1G9DXB7_ENTCA</name>
<evidence type="ECO:0000313" key="6">
    <source>
        <dbReference type="Proteomes" id="UP000422837"/>
    </source>
</evidence>
<feature type="transmembrane region" description="Helical" evidence="1">
    <location>
        <begin position="28"/>
        <end position="45"/>
    </location>
</feature>
<accession>A0A1G9DXB7</accession>
<feature type="transmembrane region" description="Helical" evidence="1">
    <location>
        <begin position="57"/>
        <end position="79"/>
    </location>
</feature>